<dbReference type="EC" id="5.2.1.8" evidence="2"/>
<dbReference type="AlphaFoldDB" id="A0A0D8ZWT3"/>
<evidence type="ECO:0000256" key="3">
    <source>
        <dbReference type="ARBA" id="ARBA00022729"/>
    </source>
</evidence>
<sequence>MQLLHVGDRLITGYEVIPLLAGYQMLPQLYRQIAIDSAIADLELLPQEQDLALEQFYAKYQLTTAAERQAYLQYYGLTKEQLYDAATRDRKIEKFKQTTWGEKLAAYFLNHKSKLDRVIYSILRHSDALVAQEMYFRIQSGEQTFAECATQYSQGVEAETGGIIGPVELSTPHPVLAQMLANAQPGKLIPPTRLAQWYVVVRLEKFIPAQLDEAMKQKLLDKLFETWLTEQIKQCGIQ</sequence>
<evidence type="ECO:0000256" key="1">
    <source>
        <dbReference type="ARBA" id="ARBA00000971"/>
    </source>
</evidence>
<dbReference type="PROSITE" id="PS50198">
    <property type="entry name" value="PPIC_PPIASE_2"/>
    <property type="match status" value="1"/>
</dbReference>
<dbReference type="GO" id="GO:0003755">
    <property type="term" value="F:peptidyl-prolyl cis-trans isomerase activity"/>
    <property type="evidence" value="ECO:0007669"/>
    <property type="project" value="UniProtKB-KW"/>
</dbReference>
<comment type="caution">
    <text evidence="8">The sequence shown here is derived from an EMBL/GenBank/DDBJ whole genome shotgun (WGS) entry which is preliminary data.</text>
</comment>
<dbReference type="RefSeq" id="WP_045054784.1">
    <property type="nucleotide sequence ID" value="NZ_CAWMDP010000046.1"/>
</dbReference>
<dbReference type="InterPro" id="IPR000297">
    <property type="entry name" value="PPIase_PpiC"/>
</dbReference>
<dbReference type="SUPFAM" id="SSF54534">
    <property type="entry name" value="FKBP-like"/>
    <property type="match status" value="1"/>
</dbReference>
<dbReference type="STRING" id="1618023.UH38_11470"/>
<gene>
    <name evidence="8" type="ORF">UH38_11470</name>
</gene>
<keyword evidence="5 6" id="KW-0413">Isomerase</keyword>
<dbReference type="Pfam" id="PF00639">
    <property type="entry name" value="Rotamase"/>
    <property type="match status" value="1"/>
</dbReference>
<evidence type="ECO:0000256" key="5">
    <source>
        <dbReference type="ARBA" id="ARBA00023235"/>
    </source>
</evidence>
<dbReference type="PANTHER" id="PTHR47245:SF1">
    <property type="entry name" value="FOLDASE PROTEIN PRSA"/>
    <property type="match status" value="1"/>
</dbReference>
<protein>
    <recommendedName>
        <fullName evidence="2">peptidylprolyl isomerase</fullName>
        <ecNumber evidence="2">5.2.1.8</ecNumber>
    </recommendedName>
</protein>
<keyword evidence="4 6" id="KW-0697">Rotamase</keyword>
<keyword evidence="3" id="KW-0732">Signal</keyword>
<name>A0A0D8ZWT3_9CYAN</name>
<evidence type="ECO:0000259" key="7">
    <source>
        <dbReference type="PROSITE" id="PS50198"/>
    </source>
</evidence>
<proteinExistence type="predicted"/>
<dbReference type="InterPro" id="IPR046357">
    <property type="entry name" value="PPIase_dom_sf"/>
</dbReference>
<evidence type="ECO:0000256" key="2">
    <source>
        <dbReference type="ARBA" id="ARBA00013194"/>
    </source>
</evidence>
<keyword evidence="9" id="KW-1185">Reference proteome</keyword>
<evidence type="ECO:0000256" key="6">
    <source>
        <dbReference type="PROSITE-ProRule" id="PRU00278"/>
    </source>
</evidence>
<dbReference type="PATRIC" id="fig|1618023.3.peg.4119"/>
<evidence type="ECO:0000313" key="9">
    <source>
        <dbReference type="Proteomes" id="UP000032452"/>
    </source>
</evidence>
<dbReference type="OrthoDB" id="507969at2"/>
<dbReference type="Proteomes" id="UP000032452">
    <property type="component" value="Unassembled WGS sequence"/>
</dbReference>
<accession>A0A0D8ZWT3</accession>
<evidence type="ECO:0000256" key="4">
    <source>
        <dbReference type="ARBA" id="ARBA00023110"/>
    </source>
</evidence>
<dbReference type="Gene3D" id="3.10.50.40">
    <property type="match status" value="1"/>
</dbReference>
<evidence type="ECO:0000313" key="8">
    <source>
        <dbReference type="EMBL" id="KJH71676.1"/>
    </source>
</evidence>
<feature type="domain" description="PpiC" evidence="7">
    <location>
        <begin position="113"/>
        <end position="205"/>
    </location>
</feature>
<dbReference type="InterPro" id="IPR050245">
    <property type="entry name" value="PrsA_foldase"/>
</dbReference>
<organism evidence="8 9">
    <name type="scientific">Aliterella atlantica CENA595</name>
    <dbReference type="NCBI Taxonomy" id="1618023"/>
    <lineage>
        <taxon>Bacteria</taxon>
        <taxon>Bacillati</taxon>
        <taxon>Cyanobacteriota</taxon>
        <taxon>Cyanophyceae</taxon>
        <taxon>Chroococcidiopsidales</taxon>
        <taxon>Aliterellaceae</taxon>
        <taxon>Aliterella</taxon>
    </lineage>
</organism>
<dbReference type="EMBL" id="JYON01000010">
    <property type="protein sequence ID" value="KJH71676.1"/>
    <property type="molecule type" value="Genomic_DNA"/>
</dbReference>
<comment type="catalytic activity">
    <reaction evidence="1">
        <text>[protein]-peptidylproline (omega=180) = [protein]-peptidylproline (omega=0)</text>
        <dbReference type="Rhea" id="RHEA:16237"/>
        <dbReference type="Rhea" id="RHEA-COMP:10747"/>
        <dbReference type="Rhea" id="RHEA-COMP:10748"/>
        <dbReference type="ChEBI" id="CHEBI:83833"/>
        <dbReference type="ChEBI" id="CHEBI:83834"/>
        <dbReference type="EC" id="5.2.1.8"/>
    </reaction>
</comment>
<dbReference type="PANTHER" id="PTHR47245">
    <property type="entry name" value="PEPTIDYLPROLYL ISOMERASE"/>
    <property type="match status" value="1"/>
</dbReference>
<reference evidence="8 9" key="1">
    <citation type="submission" date="2015-02" db="EMBL/GenBank/DDBJ databases">
        <title>Draft genome of a novel marine cyanobacterium (Chroococcales) isolated from South Atlantic Ocean.</title>
        <authorList>
            <person name="Rigonato J."/>
            <person name="Alvarenga D.O."/>
            <person name="Branco L.H."/>
            <person name="Varani A.M."/>
            <person name="Brandini F.P."/>
            <person name="Fiore M.F."/>
        </authorList>
    </citation>
    <scope>NUCLEOTIDE SEQUENCE [LARGE SCALE GENOMIC DNA]</scope>
    <source>
        <strain evidence="8 9">CENA595</strain>
    </source>
</reference>